<proteinExistence type="predicted"/>
<evidence type="ECO:0000256" key="1">
    <source>
        <dbReference type="SAM" id="Coils"/>
    </source>
</evidence>
<gene>
    <name evidence="2" type="ORF">LR394_25470</name>
</gene>
<feature type="coiled-coil region" evidence="1">
    <location>
        <begin position="4"/>
        <end position="31"/>
    </location>
</feature>
<organism evidence="2 3">
    <name type="scientific">Kineosporia babensis</name>
    <dbReference type="NCBI Taxonomy" id="499548"/>
    <lineage>
        <taxon>Bacteria</taxon>
        <taxon>Bacillati</taxon>
        <taxon>Actinomycetota</taxon>
        <taxon>Actinomycetes</taxon>
        <taxon>Kineosporiales</taxon>
        <taxon>Kineosporiaceae</taxon>
        <taxon>Kineosporia</taxon>
    </lineage>
</organism>
<dbReference type="RefSeq" id="WP_231446634.1">
    <property type="nucleotide sequence ID" value="NZ_JAJOMB010000015.1"/>
</dbReference>
<keyword evidence="3" id="KW-1185">Reference proteome</keyword>
<reference evidence="2" key="1">
    <citation type="submission" date="2021-11" db="EMBL/GenBank/DDBJ databases">
        <title>Streptomyces corallinus and Kineosporia corallina sp. nov., two new coral-derived marine actinobacteria.</title>
        <authorList>
            <person name="Buangrab K."/>
            <person name="Sutthacheep M."/>
            <person name="Yeemin T."/>
            <person name="Harunari E."/>
            <person name="Igarashi Y."/>
            <person name="Sripreechasak P."/>
            <person name="Kanchanasin P."/>
            <person name="Tanasupawat S."/>
            <person name="Phongsopitanun W."/>
        </authorList>
    </citation>
    <scope>NUCLEOTIDE SEQUENCE</scope>
    <source>
        <strain evidence="2">JCM 31032</strain>
    </source>
</reference>
<evidence type="ECO:0000313" key="2">
    <source>
        <dbReference type="EMBL" id="MCD5314266.1"/>
    </source>
</evidence>
<dbReference type="EMBL" id="JAJOMB010000015">
    <property type="protein sequence ID" value="MCD5314266.1"/>
    <property type="molecule type" value="Genomic_DNA"/>
</dbReference>
<protein>
    <submittedName>
        <fullName evidence="2">Uncharacterized protein</fullName>
    </submittedName>
</protein>
<sequence>MKDVRELQEKLDHLRDTIQEARTQASKLANDRLIDPSSIPKRKLKLRDMLRDF</sequence>
<dbReference type="Proteomes" id="UP001138997">
    <property type="component" value="Unassembled WGS sequence"/>
</dbReference>
<dbReference type="AlphaFoldDB" id="A0A9X1NI92"/>
<evidence type="ECO:0000313" key="3">
    <source>
        <dbReference type="Proteomes" id="UP001138997"/>
    </source>
</evidence>
<name>A0A9X1NI92_9ACTN</name>
<comment type="caution">
    <text evidence="2">The sequence shown here is derived from an EMBL/GenBank/DDBJ whole genome shotgun (WGS) entry which is preliminary data.</text>
</comment>
<keyword evidence="1" id="KW-0175">Coiled coil</keyword>
<accession>A0A9X1NI92</accession>